<keyword evidence="1" id="KW-0812">Transmembrane</keyword>
<dbReference type="EMBL" id="OA571103">
    <property type="protein sequence ID" value="CAD7203760.1"/>
    <property type="molecule type" value="Genomic_DNA"/>
</dbReference>
<gene>
    <name evidence="2" type="ORF">TDIB3V08_LOCUS9925</name>
</gene>
<accession>A0A7R8ZDJ4</accession>
<reference evidence="2" key="1">
    <citation type="submission" date="2020-11" db="EMBL/GenBank/DDBJ databases">
        <authorList>
            <person name="Tran Van P."/>
        </authorList>
    </citation>
    <scope>NUCLEOTIDE SEQUENCE</scope>
</reference>
<proteinExistence type="predicted"/>
<dbReference type="AlphaFoldDB" id="A0A7R8ZDJ4"/>
<sequence length="98" mass="10354">MDSPSVLDALSKERNISLEEMYISYPRSATILAAACAVIFSVVGVTGKSTTPMVTEGCRAAPFLHIDSESPSTTIHLPCFQGGGSYGEGTPQSSYLLH</sequence>
<name>A0A7R8ZDJ4_TIMDO</name>
<evidence type="ECO:0000313" key="2">
    <source>
        <dbReference type="EMBL" id="CAD7203760.1"/>
    </source>
</evidence>
<keyword evidence="1" id="KW-0472">Membrane</keyword>
<feature type="transmembrane region" description="Helical" evidence="1">
    <location>
        <begin position="28"/>
        <end position="47"/>
    </location>
</feature>
<protein>
    <submittedName>
        <fullName evidence="2">Uncharacterized protein</fullName>
    </submittedName>
</protein>
<evidence type="ECO:0000256" key="1">
    <source>
        <dbReference type="SAM" id="Phobius"/>
    </source>
</evidence>
<keyword evidence="1" id="KW-1133">Transmembrane helix</keyword>
<organism evidence="2">
    <name type="scientific">Timema douglasi</name>
    <name type="common">Walking stick</name>
    <dbReference type="NCBI Taxonomy" id="61478"/>
    <lineage>
        <taxon>Eukaryota</taxon>
        <taxon>Metazoa</taxon>
        <taxon>Ecdysozoa</taxon>
        <taxon>Arthropoda</taxon>
        <taxon>Hexapoda</taxon>
        <taxon>Insecta</taxon>
        <taxon>Pterygota</taxon>
        <taxon>Neoptera</taxon>
        <taxon>Polyneoptera</taxon>
        <taxon>Phasmatodea</taxon>
        <taxon>Timematodea</taxon>
        <taxon>Timematoidea</taxon>
        <taxon>Timematidae</taxon>
        <taxon>Timema</taxon>
    </lineage>
</organism>